<dbReference type="Pfam" id="PF14279">
    <property type="entry name" value="HNH_5"/>
    <property type="match status" value="1"/>
</dbReference>
<dbReference type="InterPro" id="IPR029471">
    <property type="entry name" value="HNH_5"/>
</dbReference>
<organism evidence="2 3">
    <name type="scientific">Burkholderia contaminans</name>
    <dbReference type="NCBI Taxonomy" id="488447"/>
    <lineage>
        <taxon>Bacteria</taxon>
        <taxon>Pseudomonadati</taxon>
        <taxon>Pseudomonadota</taxon>
        <taxon>Betaproteobacteria</taxon>
        <taxon>Burkholderiales</taxon>
        <taxon>Burkholderiaceae</taxon>
        <taxon>Burkholderia</taxon>
        <taxon>Burkholderia cepacia complex</taxon>
    </lineage>
</organism>
<protein>
    <submittedName>
        <fullName evidence="2">HNH endonuclease</fullName>
    </submittedName>
</protein>
<dbReference type="InterPro" id="IPR052892">
    <property type="entry name" value="NA-targeting_endonuclease"/>
</dbReference>
<dbReference type="GO" id="GO:0004519">
    <property type="term" value="F:endonuclease activity"/>
    <property type="evidence" value="ECO:0007669"/>
    <property type="project" value="UniProtKB-KW"/>
</dbReference>
<reference evidence="2" key="1">
    <citation type="submission" date="2023-07" db="EMBL/GenBank/DDBJ databases">
        <title>A collection of bacterial strains from the Burkholderia cepacia Research Laboratory and Repository.</title>
        <authorList>
            <person name="Lipuma J."/>
            <person name="Spilker T."/>
            <person name="Caverly L."/>
        </authorList>
    </citation>
    <scope>NUCLEOTIDE SEQUENCE</scope>
    <source>
        <strain evidence="2">AU44979</strain>
    </source>
</reference>
<dbReference type="PANTHER" id="PTHR33877:SF2">
    <property type="entry name" value="OS07G0170200 PROTEIN"/>
    <property type="match status" value="1"/>
</dbReference>
<dbReference type="AlphaFoldDB" id="A0AAP4RAF8"/>
<sequence length="192" mass="21685">MTIQQVLALDIAGTPVEWLSPEEAVTLYARNKVAWELGETEKVFRGGFSRFGIQSEIAIRPIVAIAGSEVMARMLRPELPLGDRDNSLLFRRDRNTCAYCGLVYARHHLTRDHIHPQSRGGKTSWQNCAAACRECNGRKGDKLLSECGMELVYLPYVPSRAEHFILSGRNILADQHEYLAANLPRHSRVRLQ</sequence>
<name>A0AAP4RAF8_9BURK</name>
<comment type="caution">
    <text evidence="2">The sequence shown here is derived from an EMBL/GenBank/DDBJ whole genome shotgun (WGS) entry which is preliminary data.</text>
</comment>
<dbReference type="EMBL" id="JAUJQS010000043">
    <property type="protein sequence ID" value="MDN7569960.1"/>
    <property type="molecule type" value="Genomic_DNA"/>
</dbReference>
<dbReference type="InterPro" id="IPR003615">
    <property type="entry name" value="HNH_nuc"/>
</dbReference>
<dbReference type="CDD" id="cd00085">
    <property type="entry name" value="HNHc"/>
    <property type="match status" value="1"/>
</dbReference>
<feature type="domain" description="HNH nuclease" evidence="1">
    <location>
        <begin position="84"/>
        <end position="137"/>
    </location>
</feature>
<gene>
    <name evidence="2" type="ORF">QZM56_36225</name>
</gene>
<evidence type="ECO:0000313" key="3">
    <source>
        <dbReference type="Proteomes" id="UP001172109"/>
    </source>
</evidence>
<accession>A0AAP4RAF8</accession>
<proteinExistence type="predicted"/>
<keyword evidence="2" id="KW-0378">Hydrolase</keyword>
<evidence type="ECO:0000313" key="2">
    <source>
        <dbReference type="EMBL" id="MDN7569960.1"/>
    </source>
</evidence>
<dbReference type="PANTHER" id="PTHR33877">
    <property type="entry name" value="SLL1193 PROTEIN"/>
    <property type="match status" value="1"/>
</dbReference>
<keyword evidence="2" id="KW-0255">Endonuclease</keyword>
<dbReference type="Proteomes" id="UP001172109">
    <property type="component" value="Unassembled WGS sequence"/>
</dbReference>
<dbReference type="Gene3D" id="1.10.30.50">
    <property type="match status" value="1"/>
</dbReference>
<dbReference type="RefSeq" id="WP_176000321.1">
    <property type="nucleotide sequence ID" value="NZ_JAUJQS010000043.1"/>
</dbReference>
<dbReference type="SMART" id="SM00507">
    <property type="entry name" value="HNHc"/>
    <property type="match status" value="1"/>
</dbReference>
<keyword evidence="2" id="KW-0540">Nuclease</keyword>
<evidence type="ECO:0000259" key="1">
    <source>
        <dbReference type="SMART" id="SM00507"/>
    </source>
</evidence>